<evidence type="ECO:0000259" key="6">
    <source>
        <dbReference type="PROSITE" id="PS51805"/>
    </source>
</evidence>
<dbReference type="PANTHER" id="PTHR14955">
    <property type="entry name" value="RETINOIC ACID INDUCED 1/TRANSCRIPTION FACTOR 20"/>
    <property type="match status" value="1"/>
</dbReference>
<dbReference type="GO" id="GO:0008270">
    <property type="term" value="F:zinc ion binding"/>
    <property type="evidence" value="ECO:0007669"/>
    <property type="project" value="UniProtKB-KW"/>
</dbReference>
<proteinExistence type="predicted"/>
<feature type="region of interest" description="Disordered" evidence="5">
    <location>
        <begin position="1440"/>
        <end position="1461"/>
    </location>
</feature>
<feature type="region of interest" description="Disordered" evidence="5">
    <location>
        <begin position="455"/>
        <end position="489"/>
    </location>
</feature>
<accession>A0A401Q804</accession>
<dbReference type="EMBL" id="BFAA01026766">
    <property type="protein sequence ID" value="GCB81514.1"/>
    <property type="molecule type" value="Genomic_DNA"/>
</dbReference>
<organism evidence="7 8">
    <name type="scientific">Scyliorhinus torazame</name>
    <name type="common">Cloudy catshark</name>
    <name type="synonym">Catulus torazame</name>
    <dbReference type="NCBI Taxonomy" id="75743"/>
    <lineage>
        <taxon>Eukaryota</taxon>
        <taxon>Metazoa</taxon>
        <taxon>Chordata</taxon>
        <taxon>Craniata</taxon>
        <taxon>Vertebrata</taxon>
        <taxon>Chondrichthyes</taxon>
        <taxon>Elasmobranchii</taxon>
        <taxon>Galeomorphii</taxon>
        <taxon>Galeoidea</taxon>
        <taxon>Carcharhiniformes</taxon>
        <taxon>Scyliorhinidae</taxon>
        <taxon>Scyliorhinus</taxon>
    </lineage>
</organism>
<feature type="region of interest" description="Disordered" evidence="5">
    <location>
        <begin position="979"/>
        <end position="1003"/>
    </location>
</feature>
<evidence type="ECO:0000256" key="5">
    <source>
        <dbReference type="SAM" id="MobiDB-lite"/>
    </source>
</evidence>
<feature type="region of interest" description="Disordered" evidence="5">
    <location>
        <begin position="306"/>
        <end position="341"/>
    </location>
</feature>
<evidence type="ECO:0000256" key="2">
    <source>
        <dbReference type="ARBA" id="ARBA00022723"/>
    </source>
</evidence>
<keyword evidence="1" id="KW-0597">Phosphoprotein</keyword>
<feature type="region of interest" description="Disordered" evidence="5">
    <location>
        <begin position="186"/>
        <end position="218"/>
    </location>
</feature>
<dbReference type="Proteomes" id="UP000288216">
    <property type="component" value="Unassembled WGS sequence"/>
</dbReference>
<feature type="region of interest" description="Disordered" evidence="5">
    <location>
        <begin position="1051"/>
        <end position="1084"/>
    </location>
</feature>
<feature type="region of interest" description="Disordered" evidence="5">
    <location>
        <begin position="1138"/>
        <end position="1168"/>
    </location>
</feature>
<feature type="non-terminal residue" evidence="7">
    <location>
        <position position="1661"/>
    </location>
</feature>
<gene>
    <name evidence="7" type="ORF">scyTo_0023151</name>
</gene>
<dbReference type="GO" id="GO:0006357">
    <property type="term" value="P:regulation of transcription by RNA polymerase II"/>
    <property type="evidence" value="ECO:0007669"/>
    <property type="project" value="TreeGrafter"/>
</dbReference>
<evidence type="ECO:0000256" key="4">
    <source>
        <dbReference type="ARBA" id="ARBA00022833"/>
    </source>
</evidence>
<dbReference type="GO" id="GO:0005634">
    <property type="term" value="C:nucleus"/>
    <property type="evidence" value="ECO:0007669"/>
    <property type="project" value="TreeGrafter"/>
</dbReference>
<keyword evidence="8" id="KW-1185">Reference proteome</keyword>
<dbReference type="PANTHER" id="PTHR14955:SF7">
    <property type="entry name" value="TRANSCRIPTION FACTOR 20"/>
    <property type="match status" value="1"/>
</dbReference>
<protein>
    <recommendedName>
        <fullName evidence="6">PHD-type domain-containing protein</fullName>
    </recommendedName>
</protein>
<feature type="compositionally biased region" description="Low complexity" evidence="5">
    <location>
        <begin position="193"/>
        <end position="204"/>
    </location>
</feature>
<feature type="compositionally biased region" description="Polar residues" evidence="5">
    <location>
        <begin position="309"/>
        <end position="341"/>
    </location>
</feature>
<dbReference type="InterPro" id="IPR034732">
    <property type="entry name" value="EPHD"/>
</dbReference>
<reference evidence="7 8" key="1">
    <citation type="journal article" date="2018" name="Nat. Ecol. Evol.">
        <title>Shark genomes provide insights into elasmobranch evolution and the origin of vertebrates.</title>
        <authorList>
            <person name="Hara Y"/>
            <person name="Yamaguchi K"/>
            <person name="Onimaru K"/>
            <person name="Kadota M"/>
            <person name="Koyanagi M"/>
            <person name="Keeley SD"/>
            <person name="Tatsumi K"/>
            <person name="Tanaka K"/>
            <person name="Motone F"/>
            <person name="Kageyama Y"/>
            <person name="Nozu R"/>
            <person name="Adachi N"/>
            <person name="Nishimura O"/>
            <person name="Nakagawa R"/>
            <person name="Tanegashima C"/>
            <person name="Kiyatake I"/>
            <person name="Matsumoto R"/>
            <person name="Murakumo K"/>
            <person name="Nishida K"/>
            <person name="Terakita A"/>
            <person name="Kuratani S"/>
            <person name="Sato K"/>
            <person name="Hyodo S Kuraku.S."/>
        </authorList>
    </citation>
    <scope>NUCLEOTIDE SEQUENCE [LARGE SCALE GENOMIC DNA]</scope>
</reference>
<feature type="region of interest" description="Disordered" evidence="5">
    <location>
        <begin position="734"/>
        <end position="758"/>
    </location>
</feature>
<keyword evidence="2" id="KW-0479">Metal-binding</keyword>
<feature type="compositionally biased region" description="Polar residues" evidence="5">
    <location>
        <begin position="28"/>
        <end position="43"/>
    </location>
</feature>
<evidence type="ECO:0000313" key="7">
    <source>
        <dbReference type="EMBL" id="GCB81514.1"/>
    </source>
</evidence>
<feature type="compositionally biased region" description="Polar residues" evidence="5">
    <location>
        <begin position="112"/>
        <end position="141"/>
    </location>
</feature>
<feature type="region of interest" description="Disordered" evidence="5">
    <location>
        <begin position="112"/>
        <end position="172"/>
    </location>
</feature>
<comment type="caution">
    <text evidence="7">The sequence shown here is derived from an EMBL/GenBank/DDBJ whole genome shotgun (WGS) entry which is preliminary data.</text>
</comment>
<feature type="compositionally biased region" description="Low complexity" evidence="5">
    <location>
        <begin position="362"/>
        <end position="374"/>
    </location>
</feature>
<evidence type="ECO:0000256" key="1">
    <source>
        <dbReference type="ARBA" id="ARBA00022553"/>
    </source>
</evidence>
<feature type="compositionally biased region" description="Basic residues" evidence="5">
    <location>
        <begin position="1361"/>
        <end position="1380"/>
    </location>
</feature>
<evidence type="ECO:0000313" key="8">
    <source>
        <dbReference type="Proteomes" id="UP000288216"/>
    </source>
</evidence>
<dbReference type="PROSITE" id="PS51805">
    <property type="entry name" value="EPHD"/>
    <property type="match status" value="1"/>
</dbReference>
<feature type="compositionally biased region" description="Polar residues" evidence="5">
    <location>
        <begin position="149"/>
        <end position="172"/>
    </location>
</feature>
<sequence length="1661" mass="180091">MQSYREQSSYHGNQRLLHQEAQEASRLANYSQHHQGQVFSSFANRPGSEGCSQQPYQAFRREPSDYYYARGKELPGPQAQRRLAGPLQSGFGTQQAGGYSVQYLSEGQWRASHSTMPGYSQFEQDTYTGQFSPSSSQQQLRHQPFQAPPGTQTLAQAPLSSAHHPQQPSSAQLAKYQLRAAQYNPQQFQPAASTSSSSSSSSSSYLSPQGYSQTPGQAFDGYHMNASAQCDGYMGNATAAPSYGTQTGYSYQPPLAKPCFEQAKPAQAQQHGPQALQYSNAAKVPLGNQQFAPYCSADIPAKSPMPFHQNFSPSSNPSPATPVAQSPSCSSTPSPLMVSSESLQCGQGTMGMRTRVLQLMSQPSPTPTSLMPSPGSQSSAYEGFGLEGGAEKRASDLGQSSLTALSSQVANIPNRVQHLLISDTLALHRRQARRSGKRPGPGGPAEHLGLEEQLKSPQAESLDGGCSSSSEDHAERVRQLSGQSGCSDRAYKAQNPEAVNATCSPASSQGDGRPLSKEEMIAQMCQEGKGVAMATLAEPGLRRGEKPVGVIVARETMVSRGDGMGVGGQGDELSRQATFLPNTEKESSHIQQVNNLRNSMAHPTTQNGNGLMMHQGGVALADPLATRMDSSKSPSYFAYGLRETPKNDGRYHYMQYPMAPYNQSESEQLSLGDRKVVPGKVEKSHSLLQEALQANYHGRKFHSSYAPEHRYPGFMDNPFQSSYPLRQMIELARKDGPGNSQAPPSGWKDTRTPGPGFGMELSKANPETQFETGASERKSVICDVSPSRLFGRSPAPPACGQALDLDLGRNTKGAKLCKAGQSVIQAGIFVGAETKVKAEMDQSLSQQRSYYDNRDPGNPSPHWKYDSLELARASAMVFSPLPMGTSGSFLHQALNHRSSRGRRPCVRVAGRAGARRRTPARADDKAVLARAPLIKQEDALEPQHAGFLGQPRENVPAQVCNANLYPILTNSDTLSSLLTKQDSAHPAGTRAPTPARGPNHLQWQLPDPDRACDWMSVPDGKDFAAECCRSGILKEPWASGATHQELGGHALFQSGEGRSPRPDEFSKEVEKPLHASRKPNDSLAQEDLSVLSPILARRRIRSFISPIPAKRLCQESKARDADVKLVYPCSHSATQWNASLSPLQRGELTDDTPQDAEGKDSPSAGFSSAVSLASPGKLKALPPRKGRGLKLEAIVQKIASPNGRKFPVCGILDGTSDGVTLEDILSVKDGFWESEDVAMGQPGDRLCGDFTEGLEAQGGGTGGANCSQGRGGPSPAARLPYHPEFKQRSSPCPLPHSPERQAGQEPVGIVPKLEGGSVKGYFPSGKKRGRPLGSINKQKRQRLENQGGPSRAEGAEEAAQKPRRPRRTKAPAHQRRRRKKLEGPMVLPEEPEIKLKHTVRAMSRRRGEAQDRSFSPYVLLERKREAALCTIINTQVDERNRAQKGVKDEQEPASTPPPSCAGKALPTTSHMVLGPLVTEGSTLGLLVCCLCGKSANHRDLGDLYGPYYPHQYAGTLPKNPPPKKLLPAQGRVKVRHKSMPELLKTGLSDDESKEFGNVLGHARFKRRHYSEDCTPSWASPRIGKGHRRCYCCGKTSPAGNLRTQKLKSELRSEVDLQLPQLPLDPNELWIHEACVLWASGAYLVSGRLYGLQEAVEMAREM</sequence>
<dbReference type="InterPro" id="IPR052440">
    <property type="entry name" value="Trans_Reg/Chrom_Remod"/>
</dbReference>
<dbReference type="OMA" id="CTIINTQ"/>
<feature type="compositionally biased region" description="Basic and acidic residues" evidence="5">
    <location>
        <begin position="1058"/>
        <end position="1073"/>
    </location>
</feature>
<feature type="compositionally biased region" description="Polar residues" evidence="5">
    <location>
        <begin position="1"/>
        <end position="12"/>
    </location>
</feature>
<feature type="region of interest" description="Disordered" evidence="5">
    <location>
        <begin position="362"/>
        <end position="384"/>
    </location>
</feature>
<dbReference type="STRING" id="75743.A0A401Q804"/>
<keyword evidence="3" id="KW-0863">Zinc-finger</keyword>
<evidence type="ECO:0000256" key="3">
    <source>
        <dbReference type="ARBA" id="ARBA00022771"/>
    </source>
</evidence>
<name>A0A401Q804_SCYTO</name>
<dbReference type="OrthoDB" id="10029243at2759"/>
<feature type="region of interest" description="Disordered" evidence="5">
    <location>
        <begin position="1"/>
        <end position="91"/>
    </location>
</feature>
<keyword evidence="4" id="KW-0862">Zinc</keyword>
<feature type="compositionally biased region" description="Basic and acidic residues" evidence="5">
    <location>
        <begin position="1440"/>
        <end position="1450"/>
    </location>
</feature>
<feature type="domain" description="PHD-type" evidence="6">
    <location>
        <begin position="1605"/>
        <end position="1661"/>
    </location>
</feature>
<feature type="compositionally biased region" description="Polar residues" evidence="5">
    <location>
        <begin position="205"/>
        <end position="216"/>
    </location>
</feature>
<feature type="region of interest" description="Disordered" evidence="5">
    <location>
        <begin position="1258"/>
        <end position="1384"/>
    </location>
</feature>